<organism evidence="1">
    <name type="scientific">Candidatus Heimdallarchaeum endolithica</name>
    <dbReference type="NCBI Taxonomy" id="2876572"/>
    <lineage>
        <taxon>Archaea</taxon>
        <taxon>Promethearchaeati</taxon>
        <taxon>Candidatus Heimdallarchaeota</taxon>
        <taxon>Candidatus Heimdallarchaeia (ex Rinke et al. 2021) (nom. nud.)</taxon>
        <taxon>Candidatus Heimdallarchaeales</taxon>
        <taxon>Candidatus Heimdallarchaeaceae</taxon>
        <taxon>Candidatus Heimdallarchaeum</taxon>
    </lineage>
</organism>
<evidence type="ECO:0000313" key="1">
    <source>
        <dbReference type="EMBL" id="UJG44177.1"/>
    </source>
</evidence>
<sequence>MPIKEEELEKITQILTPYGFKVVNKTTLGPRCELDGEIDHILFQFEYIFDNAPMLNYLQFDKFHLGPEHTITVKAEKLAELCKNIQFESLVTSVENLRISSNIPIEAVVLCTEHNKNVEGLLLIPNVVKRQSSMLEDGTVDSKRDRFIIYEFEVYGLLKTKEIVRTEIDYLIEILDNWTKKEKIKGAIFTIPPYEKIQHLIAEEEKTIKQVYLEEE</sequence>
<reference evidence="1" key="1">
    <citation type="journal article" date="2022" name="Nat. Microbiol.">
        <title>Unique mobile elements and scalable gene flow at the prokaryote-eukaryote boundary revealed by circularized Asgard archaea genomes.</title>
        <authorList>
            <person name="Wu F."/>
            <person name="Speth D.R."/>
            <person name="Philosof A."/>
            <person name="Cremiere A."/>
            <person name="Narayanan A."/>
            <person name="Barco R.A."/>
            <person name="Connon S.A."/>
            <person name="Amend J.P."/>
            <person name="Antoshechkin I.A."/>
            <person name="Orphan V.J."/>
        </authorList>
    </citation>
    <scope>NUCLEOTIDE SEQUENCE</scope>
    <source>
        <strain evidence="1">PR6</strain>
    </source>
</reference>
<accession>A0A9Y1BSJ5</accession>
<name>A0A9Y1BSJ5_9ARCH</name>
<dbReference type="AlphaFoldDB" id="A0A9Y1BSJ5"/>
<protein>
    <submittedName>
        <fullName evidence="1">Uncharacterized protein</fullName>
    </submittedName>
</protein>
<dbReference type="EMBL" id="CP084167">
    <property type="protein sequence ID" value="UJG44177.1"/>
    <property type="molecule type" value="Genomic_DNA"/>
</dbReference>
<dbReference type="Proteomes" id="UP001200513">
    <property type="component" value="Chromosome"/>
</dbReference>
<proteinExistence type="predicted"/>
<gene>
    <name evidence="1" type="ORF">K9W46_03115</name>
</gene>